<proteinExistence type="predicted"/>
<feature type="compositionally biased region" description="Polar residues" evidence="1">
    <location>
        <begin position="263"/>
        <end position="278"/>
    </location>
</feature>
<evidence type="ECO:0000256" key="1">
    <source>
        <dbReference type="SAM" id="MobiDB-lite"/>
    </source>
</evidence>
<evidence type="ECO:0000313" key="2">
    <source>
        <dbReference type="EMBL" id="USH03715.1"/>
    </source>
</evidence>
<gene>
    <name evidence="2" type="ORF">K6Q96_06900</name>
</gene>
<dbReference type="EMBL" id="CP082275">
    <property type="protein sequence ID" value="USH03715.1"/>
    <property type="molecule type" value="Genomic_DNA"/>
</dbReference>
<feature type="compositionally biased region" description="Acidic residues" evidence="1">
    <location>
        <begin position="25"/>
        <end position="68"/>
    </location>
</feature>
<reference evidence="2" key="1">
    <citation type="submission" date="2021-08" db="EMBL/GenBank/DDBJ databases">
        <authorList>
            <person name="Sakaguchi M."/>
            <person name="Kikuchi T."/>
            <person name="Urbanczyk H."/>
        </authorList>
    </citation>
    <scope>NUCLEOTIDE SEQUENCE</scope>
    <source>
        <strain evidence="2">020920N</strain>
    </source>
</reference>
<name>A0ABY4WXK3_9GAMM</name>
<evidence type="ECO:0000313" key="3">
    <source>
        <dbReference type="Proteomes" id="UP001056255"/>
    </source>
</evidence>
<feature type="compositionally biased region" description="Basic and acidic residues" evidence="1">
    <location>
        <begin position="161"/>
        <end position="170"/>
    </location>
</feature>
<sequence length="311" mass="34837">MDIDITGNETLEELEALTEKYADAEVVDELPADDEQPEEQPETDTPSEADTDADPAPADEEPIEEEEPTPTGIEAKDGEHVIPYDVLERERKEKAQIKEQLESSERLLAVRDRQLKRLGVDPEDLPENLQLTDEQLDALADDYPEIGFAIRGLVAKVARLEQPQDHEADPPRPSTESDTDTHPVLAAIHANEALKAWHESGGEQWNKAMDIDDQLRADPEWADRPLEARFQEVTRLTKAHFDQQVKEKAKEAEQKIQEDVLPSSPSEMGSSTQHTPTKADQLLNADASEMQSLMADMSMEEIDTLLAQFSD</sequence>
<feature type="region of interest" description="Disordered" evidence="1">
    <location>
        <begin position="161"/>
        <end position="180"/>
    </location>
</feature>
<feature type="compositionally biased region" description="Basic and acidic residues" evidence="1">
    <location>
        <begin position="247"/>
        <end position="258"/>
    </location>
</feature>
<dbReference type="Proteomes" id="UP001056255">
    <property type="component" value="Chromosome I"/>
</dbReference>
<organism evidence="2 3">
    <name type="scientific">Grimontia kaedaensis</name>
    <dbReference type="NCBI Taxonomy" id="2872157"/>
    <lineage>
        <taxon>Bacteria</taxon>
        <taxon>Pseudomonadati</taxon>
        <taxon>Pseudomonadota</taxon>
        <taxon>Gammaproteobacteria</taxon>
        <taxon>Vibrionales</taxon>
        <taxon>Vibrionaceae</taxon>
        <taxon>Grimontia</taxon>
    </lineage>
</organism>
<dbReference type="RefSeq" id="WP_251878961.1">
    <property type="nucleotide sequence ID" value="NZ_CP082275.1"/>
</dbReference>
<feature type="region of interest" description="Disordered" evidence="1">
    <location>
        <begin position="247"/>
        <end position="288"/>
    </location>
</feature>
<accession>A0ABY4WXK3</accession>
<keyword evidence="3" id="KW-1185">Reference proteome</keyword>
<protein>
    <submittedName>
        <fullName evidence="2">Uncharacterized protein</fullName>
    </submittedName>
</protein>
<feature type="region of interest" description="Disordered" evidence="1">
    <location>
        <begin position="20"/>
        <end position="80"/>
    </location>
</feature>